<accession>A0ABN8KU12</accession>
<dbReference type="EMBL" id="CALBWS010000021">
    <property type="protein sequence ID" value="CAH2715932.1"/>
    <property type="molecule type" value="Genomic_DNA"/>
</dbReference>
<dbReference type="RefSeq" id="WP_248736193.1">
    <property type="nucleotide sequence ID" value="NZ_CALBWS010000021.1"/>
</dbReference>
<dbReference type="Gene3D" id="3.40.1580.10">
    <property type="entry name" value="SMI1/KNR4-like"/>
    <property type="match status" value="1"/>
</dbReference>
<dbReference type="InterPro" id="IPR018958">
    <property type="entry name" value="Knr4/Smi1-like_dom"/>
</dbReference>
<organism evidence="2 3">
    <name type="scientific">Neobacillus rhizosphaerae</name>
    <dbReference type="NCBI Taxonomy" id="2880965"/>
    <lineage>
        <taxon>Bacteria</taxon>
        <taxon>Bacillati</taxon>
        <taxon>Bacillota</taxon>
        <taxon>Bacilli</taxon>
        <taxon>Bacillales</taxon>
        <taxon>Bacillaceae</taxon>
        <taxon>Neobacillus</taxon>
    </lineage>
</organism>
<feature type="domain" description="Knr4/Smi1-like" evidence="1">
    <location>
        <begin position="64"/>
        <end position="185"/>
    </location>
</feature>
<evidence type="ECO:0000313" key="3">
    <source>
        <dbReference type="Proteomes" id="UP000838308"/>
    </source>
</evidence>
<protein>
    <recommendedName>
        <fullName evidence="1">Knr4/Smi1-like domain-containing protein</fullName>
    </recommendedName>
</protein>
<dbReference type="SUPFAM" id="SSF160631">
    <property type="entry name" value="SMI1/KNR4-like"/>
    <property type="match status" value="1"/>
</dbReference>
<dbReference type="Pfam" id="PF09346">
    <property type="entry name" value="SMI1_KNR4"/>
    <property type="match status" value="1"/>
</dbReference>
<proteinExistence type="predicted"/>
<dbReference type="InterPro" id="IPR037883">
    <property type="entry name" value="Knr4/Smi1-like_sf"/>
</dbReference>
<gene>
    <name evidence="2" type="ORF">BACCIP111895_03116</name>
</gene>
<name>A0ABN8KU12_9BACI</name>
<evidence type="ECO:0000313" key="2">
    <source>
        <dbReference type="EMBL" id="CAH2715932.1"/>
    </source>
</evidence>
<reference evidence="2" key="1">
    <citation type="submission" date="2022-04" db="EMBL/GenBank/DDBJ databases">
        <authorList>
            <person name="Criscuolo A."/>
        </authorList>
    </citation>
    <scope>NUCLEOTIDE SEQUENCE</scope>
    <source>
        <strain evidence="2">CIP111895</strain>
    </source>
</reference>
<comment type="caution">
    <text evidence="2">The sequence shown here is derived from an EMBL/GenBank/DDBJ whole genome shotgun (WGS) entry which is preliminary data.</text>
</comment>
<evidence type="ECO:0000259" key="1">
    <source>
        <dbReference type="Pfam" id="PF09346"/>
    </source>
</evidence>
<dbReference type="Proteomes" id="UP000838308">
    <property type="component" value="Unassembled WGS sequence"/>
</dbReference>
<sequence length="205" mass="23943">MNPIKAEIIEQLDGLPDYLYSLKEHSIKYLKYSSCIDLNNTIQIAHEPWNGVYSFAIRLFASAKKSWISNYQKKYGLVIPKFYKDFLSIINGCSFYGLDLFGISPSMQNESILNRTDPEPLDLSTANIYWKINYKNTQEFFQFGGRQYSDDENIGYFVEGKNKIHAIKKDGEILFSWDTFSDFLNDELKISESIMNEEIPDNWWS</sequence>
<keyword evidence="3" id="KW-1185">Reference proteome</keyword>